<accession>A2C2E8</accession>
<dbReference type="SMART" id="SM00974">
    <property type="entry name" value="T5orf172"/>
    <property type="match status" value="1"/>
</dbReference>
<keyword evidence="1" id="KW-0472">Membrane</keyword>
<evidence type="ECO:0000256" key="1">
    <source>
        <dbReference type="SAM" id="Phobius"/>
    </source>
</evidence>
<dbReference type="RefSeq" id="WP_011823774.1">
    <property type="nucleotide sequence ID" value="NC_008819.1"/>
</dbReference>
<proteinExistence type="predicted"/>
<name>A2C2E8_PROM1</name>
<evidence type="ECO:0000259" key="2">
    <source>
        <dbReference type="SMART" id="SM00974"/>
    </source>
</evidence>
<dbReference type="KEGG" id="pme:NATL1_11001"/>
<keyword evidence="1" id="KW-1133">Transmembrane helix</keyword>
<feature type="transmembrane region" description="Helical" evidence="1">
    <location>
        <begin position="86"/>
        <end position="115"/>
    </location>
</feature>
<dbReference type="Proteomes" id="UP000002592">
    <property type="component" value="Chromosome"/>
</dbReference>
<evidence type="ECO:0000313" key="4">
    <source>
        <dbReference type="Proteomes" id="UP000002592"/>
    </source>
</evidence>
<evidence type="ECO:0000313" key="3">
    <source>
        <dbReference type="EMBL" id="ABM75658.1"/>
    </source>
</evidence>
<dbReference type="EMBL" id="CP000553">
    <property type="protein sequence ID" value="ABM75658.1"/>
    <property type="molecule type" value="Genomic_DNA"/>
</dbReference>
<feature type="domain" description="Bacteriophage T5 Orf172 DNA-binding" evidence="2">
    <location>
        <begin position="8"/>
        <end position="79"/>
    </location>
</feature>
<organism evidence="3 4">
    <name type="scientific">Prochlorococcus marinus (strain NATL1A)</name>
    <dbReference type="NCBI Taxonomy" id="167555"/>
    <lineage>
        <taxon>Bacteria</taxon>
        <taxon>Bacillati</taxon>
        <taxon>Cyanobacteriota</taxon>
        <taxon>Cyanophyceae</taxon>
        <taxon>Synechococcales</taxon>
        <taxon>Prochlorococcaceae</taxon>
        <taxon>Prochlorococcus</taxon>
    </lineage>
</organism>
<protein>
    <recommendedName>
        <fullName evidence="2">Bacteriophage T5 Orf172 DNA-binding domain-containing protein</fullName>
    </recommendedName>
</protein>
<keyword evidence="1" id="KW-0812">Transmembrane</keyword>
<dbReference type="InterPro" id="IPR018306">
    <property type="entry name" value="Phage_T5_Orf172_DNA-bd"/>
</dbReference>
<feature type="transmembrane region" description="Helical" evidence="1">
    <location>
        <begin position="127"/>
        <end position="150"/>
    </location>
</feature>
<gene>
    <name evidence="3" type="ordered locus">NATL1_11001</name>
</gene>
<dbReference type="AlphaFoldDB" id="A2C2E8"/>
<reference evidence="4" key="1">
    <citation type="journal article" date="2007" name="PLoS Genet.">
        <title>Patterns and implications of gene gain and loss in the evolution of Prochlorococcus.</title>
        <authorList>
            <person name="Kettler G.C."/>
            <person name="Martiny A.C."/>
            <person name="Huang K."/>
            <person name="Zucker J."/>
            <person name="Coleman M.L."/>
            <person name="Rodrigue S."/>
            <person name="Chen F."/>
            <person name="Lapidus A."/>
            <person name="Ferriera S."/>
            <person name="Johnson J."/>
            <person name="Steglich C."/>
            <person name="Church G.M."/>
            <person name="Richardson P."/>
            <person name="Chisholm S.W."/>
        </authorList>
    </citation>
    <scope>NUCLEOTIDE SEQUENCE [LARGE SCALE GENOMIC DNA]</scope>
    <source>
        <strain evidence="4">NATL1A</strain>
    </source>
</reference>
<dbReference type="HOGENOM" id="CLU_1693919_0_0_3"/>
<dbReference type="Pfam" id="PF13455">
    <property type="entry name" value="MUG113"/>
    <property type="match status" value="1"/>
</dbReference>
<feature type="transmembrane region" description="Helical" evidence="1">
    <location>
        <begin position="162"/>
        <end position="179"/>
    </location>
</feature>
<dbReference type="eggNOG" id="ENOG5030RTY">
    <property type="taxonomic scope" value="Bacteria"/>
</dbReference>
<sequence>MSGWLYLIRNRDLYKIGITKNFENRMRQLKPDKVVAKFYSTDFVKLERELHHRYKKFRIPQTEYFRLENSHVKEIKQRIYILNYPLSLTFGICIKSILLLLLLFFLTIVVISLYINDLSLATYNSLFWIERISFGLAFISLFVYSGKYLSFWNELKYRSTRLIIFLFFSFLFRLAASFFS</sequence>